<evidence type="ECO:0000256" key="4">
    <source>
        <dbReference type="ARBA" id="ARBA00022694"/>
    </source>
</evidence>
<evidence type="ECO:0000313" key="6">
    <source>
        <dbReference type="EMBL" id="CAA0124986.1"/>
    </source>
</evidence>
<dbReference type="PANTHER" id="PTHR21392:SF1">
    <property type="entry name" value="TRNA-URIDINE AMINOCARBOXYPROPYLTRANSFERASE"/>
    <property type="match status" value="1"/>
</dbReference>
<evidence type="ECO:0000256" key="3">
    <source>
        <dbReference type="ARBA" id="ARBA00022691"/>
    </source>
</evidence>
<name>A0A5S9QXT4_9GAMM</name>
<keyword evidence="3" id="KW-0949">S-adenosyl-L-methionine</keyword>
<gene>
    <name evidence="6" type="ORF">OPDIPICF_03287</name>
</gene>
<feature type="domain" description="DTW" evidence="5">
    <location>
        <begin position="1"/>
        <end position="162"/>
    </location>
</feature>
<evidence type="ECO:0000256" key="2">
    <source>
        <dbReference type="ARBA" id="ARBA00022679"/>
    </source>
</evidence>
<dbReference type="GO" id="GO:0008033">
    <property type="term" value="P:tRNA processing"/>
    <property type="evidence" value="ECO:0007669"/>
    <property type="project" value="UniProtKB-KW"/>
</dbReference>
<reference evidence="6 7" key="1">
    <citation type="submission" date="2019-11" db="EMBL/GenBank/DDBJ databases">
        <authorList>
            <person name="Holert J."/>
        </authorList>
    </citation>
    <scope>NUCLEOTIDE SEQUENCE [LARGE SCALE GENOMIC DNA]</scope>
    <source>
        <strain evidence="6">SB11_3</strain>
    </source>
</reference>
<dbReference type="InterPro" id="IPR039262">
    <property type="entry name" value="DTWD2/TAPT"/>
</dbReference>
<keyword evidence="4" id="KW-0819">tRNA processing</keyword>
<evidence type="ECO:0000256" key="1">
    <source>
        <dbReference type="ARBA" id="ARBA00012386"/>
    </source>
</evidence>
<evidence type="ECO:0000259" key="5">
    <source>
        <dbReference type="SMART" id="SM01144"/>
    </source>
</evidence>
<proteinExistence type="predicted"/>
<dbReference type="Proteomes" id="UP000441399">
    <property type="component" value="Unassembled WGS sequence"/>
</dbReference>
<keyword evidence="7" id="KW-1185">Reference proteome</keyword>
<dbReference type="EC" id="2.5.1.25" evidence="1"/>
<dbReference type="GO" id="GO:0016432">
    <property type="term" value="F:tRNA-uridine aminocarboxypropyltransferase activity"/>
    <property type="evidence" value="ECO:0007669"/>
    <property type="project" value="UniProtKB-EC"/>
</dbReference>
<dbReference type="AlphaFoldDB" id="A0A5S9QXT4"/>
<protein>
    <recommendedName>
        <fullName evidence="1">tRNA-uridine aminocarboxypropyltransferase</fullName>
        <ecNumber evidence="1">2.5.1.25</ecNumber>
    </recommendedName>
</protein>
<dbReference type="Pfam" id="PF03942">
    <property type="entry name" value="DTW"/>
    <property type="match status" value="1"/>
</dbReference>
<dbReference type="InterPro" id="IPR005636">
    <property type="entry name" value="DTW"/>
</dbReference>
<accession>A0A5S9QXT4</accession>
<dbReference type="OrthoDB" id="370626at2"/>
<keyword evidence="2" id="KW-0808">Transferase</keyword>
<dbReference type="EMBL" id="CACSIO010000061">
    <property type="protein sequence ID" value="CAA0124986.1"/>
    <property type="molecule type" value="Genomic_DNA"/>
</dbReference>
<dbReference type="PANTHER" id="PTHR21392">
    <property type="entry name" value="TRNA-URIDINE AMINOCARBOXYPROPYLTRANSFERASE 2"/>
    <property type="match status" value="1"/>
</dbReference>
<organism evidence="6 7">
    <name type="scientific">BD1-7 clade bacterium</name>
    <dbReference type="NCBI Taxonomy" id="2029982"/>
    <lineage>
        <taxon>Bacteria</taxon>
        <taxon>Pseudomonadati</taxon>
        <taxon>Pseudomonadota</taxon>
        <taxon>Gammaproteobacteria</taxon>
        <taxon>Cellvibrionales</taxon>
        <taxon>Spongiibacteraceae</taxon>
        <taxon>BD1-7 clade</taxon>
    </lineage>
</organism>
<sequence>MHFYLLTHSRELHKPTNTGRITRDTLPDRVSIIEWRRNKPSDAILSAINTTQIAVLYPTPDAITVTSNDNLTCYDNVIVIDGTWQEARKIHNKSPYLHPLPHIQLAPTTPSRFNLRRNQIENGLCTAECISELLAISQNRREAEKLDLALDHFIATAPRNRPS</sequence>
<dbReference type="SMART" id="SM01144">
    <property type="entry name" value="DTW"/>
    <property type="match status" value="1"/>
</dbReference>
<evidence type="ECO:0000313" key="7">
    <source>
        <dbReference type="Proteomes" id="UP000441399"/>
    </source>
</evidence>